<organism evidence="9 10">
    <name type="scientific">Halorubrum yunnanense</name>
    <dbReference type="NCBI Taxonomy" id="1526162"/>
    <lineage>
        <taxon>Archaea</taxon>
        <taxon>Methanobacteriati</taxon>
        <taxon>Methanobacteriota</taxon>
        <taxon>Stenosarchaea group</taxon>
        <taxon>Halobacteria</taxon>
        <taxon>Halobacteriales</taxon>
        <taxon>Haloferacaceae</taxon>
        <taxon>Halorubrum</taxon>
    </lineage>
</organism>
<dbReference type="SFLD" id="SFLDS00055">
    <property type="entry name" value="Pyruvoyl-Dependent_Histidine/A"/>
    <property type="match status" value="1"/>
</dbReference>
<reference evidence="9 10" key="1">
    <citation type="journal article" date="2019" name="Int. J. Syst. Evol. Microbiol.">
        <title>The Global Catalogue of Microorganisms (GCM) 10K type strain sequencing project: providing services to taxonomists for standard genome sequencing and annotation.</title>
        <authorList>
            <consortium name="The Broad Institute Genomics Platform"/>
            <consortium name="The Broad Institute Genome Sequencing Center for Infectious Disease"/>
            <person name="Wu L."/>
            <person name="Ma J."/>
        </authorList>
    </citation>
    <scope>NUCLEOTIDE SEQUENCE [LARGE SCALE GENOMIC DNA]</scope>
    <source>
        <strain evidence="9 10">Q85</strain>
    </source>
</reference>
<comment type="catalytic activity">
    <reaction evidence="7">
        <text>L-arginine + H(+) = agmatine + CO2</text>
        <dbReference type="Rhea" id="RHEA:17641"/>
        <dbReference type="ChEBI" id="CHEBI:15378"/>
        <dbReference type="ChEBI" id="CHEBI:16526"/>
        <dbReference type="ChEBI" id="CHEBI:32682"/>
        <dbReference type="ChEBI" id="CHEBI:58145"/>
        <dbReference type="EC" id="4.1.1.19"/>
    </reaction>
</comment>
<keyword evidence="6" id="KW-0670">Pyruvate</keyword>
<dbReference type="Pfam" id="PF01862">
    <property type="entry name" value="PvlArgDC"/>
    <property type="match status" value="1"/>
</dbReference>
<dbReference type="Proteomes" id="UP001596390">
    <property type="component" value="Unassembled WGS sequence"/>
</dbReference>
<comment type="cofactor">
    <cofactor evidence="1">
        <name>pyruvate</name>
        <dbReference type="ChEBI" id="CHEBI:15361"/>
    </cofactor>
</comment>
<dbReference type="PANTHER" id="PTHR40438:SF1">
    <property type="entry name" value="PYRUVOYL-DEPENDENT ARGININE DECARBOXYLASE"/>
    <property type="match status" value="1"/>
</dbReference>
<feature type="compositionally biased region" description="Basic and acidic residues" evidence="8">
    <location>
        <begin position="80"/>
        <end position="93"/>
    </location>
</feature>
<evidence type="ECO:0000256" key="3">
    <source>
        <dbReference type="ARBA" id="ARBA00012426"/>
    </source>
</evidence>
<dbReference type="GO" id="GO:0008792">
    <property type="term" value="F:arginine decarboxylase activity"/>
    <property type="evidence" value="ECO:0007669"/>
    <property type="project" value="UniProtKB-EC"/>
</dbReference>
<dbReference type="InterPro" id="IPR002724">
    <property type="entry name" value="Pyruvoyl-dep_arg_deCO2ase"/>
</dbReference>
<evidence type="ECO:0000256" key="2">
    <source>
        <dbReference type="ARBA" id="ARBA00007412"/>
    </source>
</evidence>
<dbReference type="SFLD" id="SFLDG01170">
    <property type="entry name" value="Pyruvoyl-dependent_arginine_de"/>
    <property type="match status" value="1"/>
</dbReference>
<accession>A0ABD5YLJ0</accession>
<dbReference type="EC" id="4.1.1.19" evidence="3"/>
<evidence type="ECO:0000256" key="4">
    <source>
        <dbReference type="ARBA" id="ARBA00022793"/>
    </source>
</evidence>
<protein>
    <recommendedName>
        <fullName evidence="3">arginine decarboxylase</fullName>
        <ecNumber evidence="3">4.1.1.19</ecNumber>
    </recommendedName>
</protein>
<comment type="caution">
    <text evidence="9">The sequence shown here is derived from an EMBL/GenBank/DDBJ whole genome shotgun (WGS) entry which is preliminary data.</text>
</comment>
<dbReference type="EMBL" id="JBHSZZ010000039">
    <property type="protein sequence ID" value="MFC7187305.1"/>
    <property type="molecule type" value="Genomic_DNA"/>
</dbReference>
<feature type="region of interest" description="Disordered" evidence="8">
    <location>
        <begin position="74"/>
        <end position="109"/>
    </location>
</feature>
<evidence type="ECO:0000313" key="9">
    <source>
        <dbReference type="EMBL" id="MFC7187305.1"/>
    </source>
</evidence>
<keyword evidence="10" id="KW-1185">Reference proteome</keyword>
<dbReference type="RefSeq" id="WP_267664530.1">
    <property type="nucleotide sequence ID" value="NZ_JAODIX010000039.1"/>
</dbReference>
<name>A0ABD5YLJ0_9EURY</name>
<gene>
    <name evidence="9" type="ORF">ACFQMK_10475</name>
</gene>
<dbReference type="SUPFAM" id="SSF56271">
    <property type="entry name" value="Pyruvoyl-dependent histidine and arginine decarboxylases"/>
    <property type="match status" value="1"/>
</dbReference>
<sequence>MNTIHVAGGVGVADTAMASYDAALADANLHNYNLVAVSSVVPAEATVEAVEAVPDLGPAGNRLTVVEARRTVGPDDEVDFREGGRAGAEDAGSKRAPRRRPDVAAGLGWATGPGPGLFYEVTGEDPEAVRERIEAGLDSGGELRDWDLPDREVSVETAAAAPDRYTTAVVIAAYGESEPILPPSDA</sequence>
<dbReference type="InterPro" id="IPR016104">
    <property type="entry name" value="Pyr-dep_his/arg-deCO2ase"/>
</dbReference>
<dbReference type="InterPro" id="IPR016105">
    <property type="entry name" value="Pyr-dep_his/arg-deCO2ase_sand"/>
</dbReference>
<dbReference type="AlphaFoldDB" id="A0ABD5YLJ0"/>
<evidence type="ECO:0000256" key="7">
    <source>
        <dbReference type="ARBA" id="ARBA00049309"/>
    </source>
</evidence>
<comment type="similarity">
    <text evidence="2">Belongs to the PdaD family.</text>
</comment>
<evidence type="ECO:0000313" key="10">
    <source>
        <dbReference type="Proteomes" id="UP001596390"/>
    </source>
</evidence>
<evidence type="ECO:0000256" key="8">
    <source>
        <dbReference type="SAM" id="MobiDB-lite"/>
    </source>
</evidence>
<evidence type="ECO:0000256" key="1">
    <source>
        <dbReference type="ARBA" id="ARBA00001928"/>
    </source>
</evidence>
<keyword evidence="5" id="KW-0456">Lyase</keyword>
<keyword evidence="4" id="KW-0210">Decarboxylase</keyword>
<evidence type="ECO:0000256" key="6">
    <source>
        <dbReference type="ARBA" id="ARBA00023317"/>
    </source>
</evidence>
<evidence type="ECO:0000256" key="5">
    <source>
        <dbReference type="ARBA" id="ARBA00023239"/>
    </source>
</evidence>
<dbReference type="PANTHER" id="PTHR40438">
    <property type="entry name" value="PYRUVOYL-DEPENDENT ARGININE DECARBOXYLASE"/>
    <property type="match status" value="1"/>
</dbReference>
<proteinExistence type="inferred from homology"/>
<dbReference type="Gene3D" id="3.50.20.10">
    <property type="entry name" value="Pyruvoyl-Dependent Histidine Decarboxylase, subunit B"/>
    <property type="match status" value="2"/>
</dbReference>